<gene>
    <name evidence="11" type="primary">NOX3</name>
    <name evidence="11" type="ORF">H4R18_004224</name>
</gene>
<keyword evidence="6" id="KW-0813">Transport</keyword>
<feature type="domain" description="FAD-binding FR-type" evidence="10">
    <location>
        <begin position="249"/>
        <end position="369"/>
    </location>
</feature>
<dbReference type="Proteomes" id="UP001140217">
    <property type="component" value="Unassembled WGS sequence"/>
</dbReference>
<organism evidence="11 12">
    <name type="scientific">Coemansia javaensis</name>
    <dbReference type="NCBI Taxonomy" id="2761396"/>
    <lineage>
        <taxon>Eukaryota</taxon>
        <taxon>Fungi</taxon>
        <taxon>Fungi incertae sedis</taxon>
        <taxon>Zoopagomycota</taxon>
        <taxon>Kickxellomycotina</taxon>
        <taxon>Kickxellomycetes</taxon>
        <taxon>Kickxellales</taxon>
        <taxon>Kickxellaceae</taxon>
        <taxon>Coemansia</taxon>
    </lineage>
</organism>
<keyword evidence="4 9" id="KW-1133">Transmembrane helix</keyword>
<name>A0A9W8H4V2_9FUNG</name>
<dbReference type="OrthoDB" id="167398at2759"/>
<dbReference type="Pfam" id="PF08030">
    <property type="entry name" value="NAD_binding_6"/>
    <property type="match status" value="1"/>
</dbReference>
<dbReference type="Pfam" id="PF08022">
    <property type="entry name" value="FAD_binding_8"/>
    <property type="match status" value="1"/>
</dbReference>
<evidence type="ECO:0000256" key="6">
    <source>
        <dbReference type="ARBA" id="ARBA00023065"/>
    </source>
</evidence>
<dbReference type="Gene3D" id="3.40.50.80">
    <property type="entry name" value="Nucleotide-binding domain of ferredoxin-NADP reductase (FNR) module"/>
    <property type="match status" value="1"/>
</dbReference>
<feature type="transmembrane region" description="Helical" evidence="9">
    <location>
        <begin position="176"/>
        <end position="196"/>
    </location>
</feature>
<dbReference type="PROSITE" id="PS51384">
    <property type="entry name" value="FAD_FR"/>
    <property type="match status" value="1"/>
</dbReference>
<comment type="caution">
    <text evidence="11">The sequence shown here is derived from an EMBL/GenBank/DDBJ whole genome shotgun (WGS) entry which is preliminary data.</text>
</comment>
<dbReference type="SFLD" id="SFLDS00052">
    <property type="entry name" value="Ferric_Reductase_Domain"/>
    <property type="match status" value="1"/>
</dbReference>
<keyword evidence="6" id="KW-0406">Ion transport</keyword>
<dbReference type="InterPro" id="IPR039261">
    <property type="entry name" value="FNR_nucleotide-bd"/>
</dbReference>
<dbReference type="CDD" id="cd06186">
    <property type="entry name" value="NOX_Duox_like_FAD_NADP"/>
    <property type="match status" value="1"/>
</dbReference>
<evidence type="ECO:0000313" key="11">
    <source>
        <dbReference type="EMBL" id="KAJ2779069.1"/>
    </source>
</evidence>
<feature type="transmembrane region" description="Helical" evidence="9">
    <location>
        <begin position="50"/>
        <end position="69"/>
    </location>
</feature>
<sequence>MSDTTTEAAVSDVLPTAGPALAAPPAAAPKAGLRRLLDPALYPEITIRRGAFFCAWFVPHIIIVSYYGGRNDRPLVKRMNVASMASILFDAAAILVFMSPTFLAVLQRTLLPRFIVIEKRIHAHKVASYTLIFWCAVHIGIYYQRYIAWTKPHESKGKMVPGVPLVDNLFHEWTGWTGHVLAFSLLLIIVTSIGPIRRRLFEVFYYAHHLFVLFVVVLFLHHHNRMAYKYLSGPVAVYCVDRLYRALRSAFARAPLRAVIQHPSGVVELQLDKRVLGHRVGQYVKVCCPSVSLLQWHPMTISSAPEEELLTLHFRLAGGWTHDLAKRLGCNFGPDPRSSVCKQLVSGRSNVEAALISPVNLPYHPLHHDPTTVPFYSQVGCGSSYISIDMITRKGAAPGPAVPAAPDHDGKARNSSSKVRADDDKQLVPAQVECGDVIVKGGPELPTIFVDGPYAAPSERFFEYDVCVLIAAGIGITPAAAVLRSVYFQWLHDRDRLRTKKVYLFWVYRDIGTLEWFRDLLVALDEEGLSEIVETHTYFTGRLPEARSPQPASDKSCFGKEVMATTIGTSSYIGRPDFDDIFGTIGPRHPETCIGTFLCGPKPMVRSVRRLAHRWDRLLQKQSGTSLDFHAETF</sequence>
<evidence type="ECO:0000313" key="12">
    <source>
        <dbReference type="Proteomes" id="UP001140217"/>
    </source>
</evidence>
<feature type="transmembrane region" description="Helical" evidence="9">
    <location>
        <begin position="203"/>
        <end position="221"/>
    </location>
</feature>
<dbReference type="Pfam" id="PF01794">
    <property type="entry name" value="Ferric_reduct"/>
    <property type="match status" value="1"/>
</dbReference>
<dbReference type="PANTHER" id="PTHR11972">
    <property type="entry name" value="NADPH OXIDASE"/>
    <property type="match status" value="1"/>
</dbReference>
<dbReference type="InterPro" id="IPR000778">
    <property type="entry name" value="Cyt_b245_heavy_chain"/>
</dbReference>
<dbReference type="GO" id="GO:0016491">
    <property type="term" value="F:oxidoreductase activity"/>
    <property type="evidence" value="ECO:0007669"/>
    <property type="project" value="UniProtKB-KW"/>
</dbReference>
<dbReference type="InterPro" id="IPR013130">
    <property type="entry name" value="Fe3_Rdtase_TM_dom"/>
</dbReference>
<evidence type="ECO:0000256" key="4">
    <source>
        <dbReference type="ARBA" id="ARBA00022989"/>
    </source>
</evidence>
<feature type="transmembrane region" description="Helical" evidence="9">
    <location>
        <begin position="126"/>
        <end position="143"/>
    </location>
</feature>
<evidence type="ECO:0000256" key="5">
    <source>
        <dbReference type="ARBA" id="ARBA00023002"/>
    </source>
</evidence>
<keyword evidence="5" id="KW-0560">Oxidoreductase</keyword>
<keyword evidence="2 9" id="KW-0812">Transmembrane</keyword>
<evidence type="ECO:0000256" key="9">
    <source>
        <dbReference type="SAM" id="Phobius"/>
    </source>
</evidence>
<dbReference type="GO" id="GO:0005886">
    <property type="term" value="C:plasma membrane"/>
    <property type="evidence" value="ECO:0007669"/>
    <property type="project" value="TreeGrafter"/>
</dbReference>
<comment type="subcellular location">
    <subcellularLocation>
        <location evidence="1">Membrane</location>
        <topology evidence="1">Multi-pass membrane protein</topology>
    </subcellularLocation>
</comment>
<dbReference type="InterPro" id="IPR050369">
    <property type="entry name" value="RBOH/FRE"/>
</dbReference>
<dbReference type="GO" id="GO:0006811">
    <property type="term" value="P:monoatomic ion transport"/>
    <property type="evidence" value="ECO:0007669"/>
    <property type="project" value="UniProtKB-KW"/>
</dbReference>
<dbReference type="SUPFAM" id="SSF52343">
    <property type="entry name" value="Ferredoxin reductase-like, C-terminal NADP-linked domain"/>
    <property type="match status" value="1"/>
</dbReference>
<dbReference type="InterPro" id="IPR017927">
    <property type="entry name" value="FAD-bd_FR_type"/>
</dbReference>
<accession>A0A9W8H4V2</accession>
<evidence type="ECO:0000256" key="7">
    <source>
        <dbReference type="ARBA" id="ARBA00023136"/>
    </source>
</evidence>
<dbReference type="EMBL" id="JANBUL010000195">
    <property type="protein sequence ID" value="KAJ2779069.1"/>
    <property type="molecule type" value="Genomic_DNA"/>
</dbReference>
<dbReference type="PRINTS" id="PR00466">
    <property type="entry name" value="GP91PHOX"/>
</dbReference>
<evidence type="ECO:0000256" key="3">
    <source>
        <dbReference type="ARBA" id="ARBA00022982"/>
    </source>
</evidence>
<reference evidence="11" key="1">
    <citation type="submission" date="2022-07" db="EMBL/GenBank/DDBJ databases">
        <title>Phylogenomic reconstructions and comparative analyses of Kickxellomycotina fungi.</title>
        <authorList>
            <person name="Reynolds N.K."/>
            <person name="Stajich J.E."/>
            <person name="Barry K."/>
            <person name="Grigoriev I.V."/>
            <person name="Crous P."/>
            <person name="Smith M.E."/>
        </authorList>
    </citation>
    <scope>NUCLEOTIDE SEQUENCE</scope>
    <source>
        <strain evidence="11">NBRC 105414</strain>
    </source>
</reference>
<keyword evidence="12" id="KW-1185">Reference proteome</keyword>
<evidence type="ECO:0000256" key="1">
    <source>
        <dbReference type="ARBA" id="ARBA00004141"/>
    </source>
</evidence>
<evidence type="ECO:0000256" key="8">
    <source>
        <dbReference type="SAM" id="MobiDB-lite"/>
    </source>
</evidence>
<proteinExistence type="predicted"/>
<dbReference type="InterPro" id="IPR013121">
    <property type="entry name" value="Fe_red_NAD-bd_6"/>
</dbReference>
<feature type="region of interest" description="Disordered" evidence="8">
    <location>
        <begin position="397"/>
        <end position="423"/>
    </location>
</feature>
<dbReference type="SUPFAM" id="SSF63380">
    <property type="entry name" value="Riboflavin synthase domain-like"/>
    <property type="match status" value="1"/>
</dbReference>
<dbReference type="InterPro" id="IPR017938">
    <property type="entry name" value="Riboflavin_synthase-like_b-brl"/>
</dbReference>
<dbReference type="PANTHER" id="PTHR11972:SF153">
    <property type="entry name" value="SUPEROXIDE-GENERATING NADPH OXIDASE HEAVY CHAIN SUBUNIT A"/>
    <property type="match status" value="1"/>
</dbReference>
<evidence type="ECO:0000256" key="2">
    <source>
        <dbReference type="ARBA" id="ARBA00022692"/>
    </source>
</evidence>
<evidence type="ECO:0000259" key="10">
    <source>
        <dbReference type="PROSITE" id="PS51384"/>
    </source>
</evidence>
<dbReference type="AlphaFoldDB" id="A0A9W8H4V2"/>
<keyword evidence="7 9" id="KW-0472">Membrane</keyword>
<protein>
    <submittedName>
        <fullName evidence="11">NADPH oxidase 3</fullName>
    </submittedName>
</protein>
<keyword evidence="3" id="KW-0249">Electron transport</keyword>
<dbReference type="InterPro" id="IPR013112">
    <property type="entry name" value="FAD-bd_8"/>
</dbReference>
<feature type="transmembrane region" description="Helical" evidence="9">
    <location>
        <begin position="81"/>
        <end position="106"/>
    </location>
</feature>